<dbReference type="InterPro" id="IPR036465">
    <property type="entry name" value="vWFA_dom_sf"/>
</dbReference>
<dbReference type="KEGG" id="tet:TTHERM_00427560"/>
<sequence>MEEKRIYYKIPLKRVKATTTTEKGGSNLHIVGIIDASGSMSSWWKWIAEFWNSESIPKENLHTITFDGTARHCQSNVLSTRIHDHGGGMTAIPEAFKMFETVLDSIPVNESVTAIFISDGQDNNLNTLEERMKKLKGNHENRKINFICLGIESGFPTFLSMRLRQLYHQGDENIPALYLIEYVSEKAFFNKFEGMKNYFYSAGAINLDPPVMIYPWDETVVASAYEGSWVIVKGDELTLDDSETIKVEKTELSVEDAVEIFRGWIQKLQILSLNDPASAKSSAVIAVREMQIVIDQLNKTYGLEDIRQVTEDLINATPNFGLRAKYNFIWRYGSKIGWFFTEVDNLAKGVSAKQSSEFEAAKRMNIGTITGKHQQKALALKNITQSEFNKIKEEFIATLQTQKKHAAEQLSLLEKLKEKSLKPYEEGAISIAKMLANVDDFIQGLNYCKNQYDLCETLPLFGLACKVKRNEGFESNPRLVDFKSIYINNQLDVSALTNQFWNIPTDINGDKVELNGILPLFRREQAAFLRPLLRTRLMKFINTYLLTCNFDLLEENAYLNALSSALIVAYQPQNLSIRSVVTDLIFESLEVYYDEDKKFQNVQDELSADPNKVVLDYKDNIDELFLYIFFAQRSKRMDSDQLEDIMNKVKVLFFSSAVAKHGLYSIIKPDFESIGMDAVEEQLKKQVNSFFSLSDFRKGFSTCFTDFAKKAASQKLHISKKLIYDDEISKVPLRLIEALLDDYQKSKIEVTQMEVEKSSSSGKMMEEPKDGEESAERKALYVDYIYLASHVHKYPLNEAFSNPVEKDLESIKQQVIASVDEASIKKIKGFNELFNKVEEHYVKVFIEQHWNVQPINKEQLIKYCEEKEVVFDTLQFDEASLLCKNACMSPLCPFFLKTSEKFNRHLGGWQGKLPLGFHRFVKARANQTVDKLYQQATTKWKGFPAKFNVTPEFAKDYISKTLSSYVAK</sequence>
<dbReference type="HOGENOM" id="CLU_013496_0_0_1"/>
<accession>Q23AA2</accession>
<organism evidence="2 3">
    <name type="scientific">Tetrahymena thermophila (strain SB210)</name>
    <dbReference type="NCBI Taxonomy" id="312017"/>
    <lineage>
        <taxon>Eukaryota</taxon>
        <taxon>Sar</taxon>
        <taxon>Alveolata</taxon>
        <taxon>Ciliophora</taxon>
        <taxon>Intramacronucleata</taxon>
        <taxon>Oligohymenophorea</taxon>
        <taxon>Hymenostomatida</taxon>
        <taxon>Tetrahymenina</taxon>
        <taxon>Tetrahymenidae</taxon>
        <taxon>Tetrahymena</taxon>
    </lineage>
</organism>
<dbReference type="Gene3D" id="3.40.50.410">
    <property type="entry name" value="von Willebrand factor, type A domain"/>
    <property type="match status" value="1"/>
</dbReference>
<dbReference type="OrthoDB" id="295145at2759"/>
<dbReference type="InParanoid" id="Q23AA2"/>
<dbReference type="SUPFAM" id="SSF53300">
    <property type="entry name" value="vWA-like"/>
    <property type="match status" value="1"/>
</dbReference>
<dbReference type="eggNOG" id="ENOG502SJM9">
    <property type="taxonomic scope" value="Eukaryota"/>
</dbReference>
<dbReference type="RefSeq" id="XP_001013835.1">
    <property type="nucleotide sequence ID" value="XM_001013835.3"/>
</dbReference>
<dbReference type="AlphaFoldDB" id="Q23AA2"/>
<protein>
    <submittedName>
        <fullName evidence="2">Zinc-binding dehydrogenase family protein, putative</fullName>
    </submittedName>
</protein>
<gene>
    <name evidence="2" type="ORF">TTHERM_00427560</name>
</gene>
<keyword evidence="1" id="KW-0175">Coiled coil</keyword>
<evidence type="ECO:0000313" key="3">
    <source>
        <dbReference type="Proteomes" id="UP000009168"/>
    </source>
</evidence>
<dbReference type="Proteomes" id="UP000009168">
    <property type="component" value="Unassembled WGS sequence"/>
</dbReference>
<dbReference type="EMBL" id="GG662724">
    <property type="protein sequence ID" value="EAR93590.1"/>
    <property type="molecule type" value="Genomic_DNA"/>
</dbReference>
<evidence type="ECO:0000256" key="1">
    <source>
        <dbReference type="SAM" id="Coils"/>
    </source>
</evidence>
<keyword evidence="3" id="KW-1185">Reference proteome</keyword>
<dbReference type="GeneID" id="7830259"/>
<reference evidence="3" key="1">
    <citation type="journal article" date="2006" name="PLoS Biol.">
        <title>Macronuclear genome sequence of the ciliate Tetrahymena thermophila, a model eukaryote.</title>
        <authorList>
            <person name="Eisen J.A."/>
            <person name="Coyne R.S."/>
            <person name="Wu M."/>
            <person name="Wu D."/>
            <person name="Thiagarajan M."/>
            <person name="Wortman J.R."/>
            <person name="Badger J.H."/>
            <person name="Ren Q."/>
            <person name="Amedeo P."/>
            <person name="Jones K.M."/>
            <person name="Tallon L.J."/>
            <person name="Delcher A.L."/>
            <person name="Salzberg S.L."/>
            <person name="Silva J.C."/>
            <person name="Haas B.J."/>
            <person name="Majoros W.H."/>
            <person name="Farzad M."/>
            <person name="Carlton J.M."/>
            <person name="Smith R.K. Jr."/>
            <person name="Garg J."/>
            <person name="Pearlman R.E."/>
            <person name="Karrer K.M."/>
            <person name="Sun L."/>
            <person name="Manning G."/>
            <person name="Elde N.C."/>
            <person name="Turkewitz A.P."/>
            <person name="Asai D.J."/>
            <person name="Wilkes D.E."/>
            <person name="Wang Y."/>
            <person name="Cai H."/>
            <person name="Collins K."/>
            <person name="Stewart B.A."/>
            <person name="Lee S.R."/>
            <person name="Wilamowska K."/>
            <person name="Weinberg Z."/>
            <person name="Ruzzo W.L."/>
            <person name="Wloga D."/>
            <person name="Gaertig J."/>
            <person name="Frankel J."/>
            <person name="Tsao C.-C."/>
            <person name="Gorovsky M.A."/>
            <person name="Keeling P.J."/>
            <person name="Waller R.F."/>
            <person name="Patron N.J."/>
            <person name="Cherry J.M."/>
            <person name="Stover N.A."/>
            <person name="Krieger C.J."/>
            <person name="del Toro C."/>
            <person name="Ryder H.F."/>
            <person name="Williamson S.C."/>
            <person name="Barbeau R.A."/>
            <person name="Hamilton E.P."/>
            <person name="Orias E."/>
        </authorList>
    </citation>
    <scope>NUCLEOTIDE SEQUENCE [LARGE SCALE GENOMIC DNA]</scope>
    <source>
        <strain evidence="3">SB210</strain>
    </source>
</reference>
<feature type="coiled-coil region" evidence="1">
    <location>
        <begin position="118"/>
        <end position="145"/>
    </location>
</feature>
<name>Q23AA2_TETTS</name>
<dbReference type="OMA" id="TGKHQQK"/>
<evidence type="ECO:0000313" key="2">
    <source>
        <dbReference type="EMBL" id="EAR93590.1"/>
    </source>
</evidence>
<proteinExistence type="predicted"/>